<organism evidence="14 15">
    <name type="scientific">candidate division KSB3 bacterium</name>
    <dbReference type="NCBI Taxonomy" id="2044937"/>
    <lineage>
        <taxon>Bacteria</taxon>
        <taxon>candidate division KSB3</taxon>
    </lineage>
</organism>
<dbReference type="PROSITE" id="PS51371">
    <property type="entry name" value="CBS"/>
    <property type="match status" value="2"/>
</dbReference>
<evidence type="ECO:0000259" key="12">
    <source>
        <dbReference type="PROSITE" id="PS51371"/>
    </source>
</evidence>
<evidence type="ECO:0000259" key="13">
    <source>
        <dbReference type="PROSITE" id="PS51846"/>
    </source>
</evidence>
<dbReference type="Proteomes" id="UP000230821">
    <property type="component" value="Unassembled WGS sequence"/>
</dbReference>
<keyword evidence="4 10" id="KW-0812">Transmembrane</keyword>
<reference evidence="14 15" key="1">
    <citation type="submission" date="2017-10" db="EMBL/GenBank/DDBJ databases">
        <title>Novel microbial diversity and functional potential in the marine mammal oral microbiome.</title>
        <authorList>
            <person name="Dudek N.K."/>
            <person name="Sun C.L."/>
            <person name="Burstein D."/>
            <person name="Kantor R.S."/>
            <person name="Aliaga Goltsman D.S."/>
            <person name="Bik E.M."/>
            <person name="Thomas B.C."/>
            <person name="Banfield J.F."/>
            <person name="Relman D.A."/>
        </authorList>
    </citation>
    <scope>NUCLEOTIDE SEQUENCE [LARGE SCALE GENOMIC DNA]</scope>
    <source>
        <strain evidence="14">DOLJORAL78_47_16</strain>
    </source>
</reference>
<proteinExistence type="inferred from homology"/>
<dbReference type="PANTHER" id="PTHR22777">
    <property type="entry name" value="HEMOLYSIN-RELATED"/>
    <property type="match status" value="1"/>
</dbReference>
<evidence type="ECO:0000256" key="5">
    <source>
        <dbReference type="ARBA" id="ARBA00022737"/>
    </source>
</evidence>
<dbReference type="PANTHER" id="PTHR22777:SF32">
    <property type="entry name" value="UPF0053 INNER MEMBRANE PROTEIN YFJD"/>
    <property type="match status" value="1"/>
</dbReference>
<evidence type="ECO:0000256" key="1">
    <source>
        <dbReference type="ARBA" id="ARBA00004651"/>
    </source>
</evidence>
<feature type="transmembrane region" description="Helical" evidence="11">
    <location>
        <begin position="79"/>
        <end position="103"/>
    </location>
</feature>
<evidence type="ECO:0000256" key="3">
    <source>
        <dbReference type="ARBA" id="ARBA00022475"/>
    </source>
</evidence>
<sequence>MSIAGEWYGRVRNPFIIDPMEFLISSFILIAILLCCSAFFSGTETAFFSLNPIRIQHLEKQGSSRAKIIANLLKHPSNLLVTILIGNEVVNIFASSTATSLAIRYFGEQAGPVVATVGMTILLLIFGEVTPKTFAVQFPKGYAFFVCRPLLFFSKIIFPLRIVLTAVADGMLRLLEGSRNSHERLLNGQEFRTLVDVSEREGVVESAEKKMIDNLFDFSEMTVKEIMIPRPDMFCFSLDDSFETILAKCRKELHGRVPVYREVLDEIVGIVYVKDLLPSIHGDHHDFHLQQFLREVYFIPENKKVQKLLKEFQERKIHIAIVVDEYGGTAGLVSLEDILEEIVGDISDEFDRETTLWCVPLADGQRYKVNAMMHIHEFNQEFDTDFSPEYYGTVAGLFLDQLGRIPRKGDTITIEQLTLTVSKVRNIRILEFIVSKTTKKS</sequence>
<evidence type="ECO:0000256" key="7">
    <source>
        <dbReference type="ARBA" id="ARBA00023122"/>
    </source>
</evidence>
<dbReference type="FunFam" id="3.10.580.10:FF:000002">
    <property type="entry name" value="Magnesium/cobalt efflux protein CorC"/>
    <property type="match status" value="1"/>
</dbReference>
<evidence type="ECO:0000313" key="15">
    <source>
        <dbReference type="Proteomes" id="UP000230821"/>
    </source>
</evidence>
<dbReference type="AlphaFoldDB" id="A0A2G6KEX7"/>
<name>A0A2G6KEX7_9BACT</name>
<dbReference type="Pfam" id="PF01595">
    <property type="entry name" value="CNNM"/>
    <property type="match status" value="1"/>
</dbReference>
<evidence type="ECO:0000256" key="11">
    <source>
        <dbReference type="SAM" id="Phobius"/>
    </source>
</evidence>
<feature type="transmembrane region" description="Helical" evidence="11">
    <location>
        <begin position="20"/>
        <end position="40"/>
    </location>
</feature>
<feature type="transmembrane region" description="Helical" evidence="11">
    <location>
        <begin position="110"/>
        <end position="130"/>
    </location>
</feature>
<feature type="domain" description="CBS" evidence="12">
    <location>
        <begin position="292"/>
        <end position="349"/>
    </location>
</feature>
<comment type="caution">
    <text evidence="14">The sequence shown here is derived from an EMBL/GenBank/DDBJ whole genome shotgun (WGS) entry which is preliminary data.</text>
</comment>
<dbReference type="SMART" id="SM01091">
    <property type="entry name" value="CorC_HlyC"/>
    <property type="match status" value="1"/>
</dbReference>
<comment type="subcellular location">
    <subcellularLocation>
        <location evidence="1">Cell membrane</location>
        <topology evidence="1">Multi-pass membrane protein</topology>
    </subcellularLocation>
</comment>
<dbReference type="Pfam" id="PF03471">
    <property type="entry name" value="CorC_HlyC"/>
    <property type="match status" value="1"/>
</dbReference>
<dbReference type="Pfam" id="PF00571">
    <property type="entry name" value="CBS"/>
    <property type="match status" value="2"/>
</dbReference>
<dbReference type="SUPFAM" id="SSF54631">
    <property type="entry name" value="CBS-domain pair"/>
    <property type="match status" value="1"/>
</dbReference>
<dbReference type="InterPro" id="IPR046342">
    <property type="entry name" value="CBS_dom_sf"/>
</dbReference>
<dbReference type="SMART" id="SM00116">
    <property type="entry name" value="CBS"/>
    <property type="match status" value="2"/>
</dbReference>
<dbReference type="InterPro" id="IPR044751">
    <property type="entry name" value="Ion_transp-like_CBS"/>
</dbReference>
<evidence type="ECO:0000313" key="14">
    <source>
        <dbReference type="EMBL" id="PIE34217.1"/>
    </source>
</evidence>
<dbReference type="GO" id="GO:0050660">
    <property type="term" value="F:flavin adenine dinucleotide binding"/>
    <property type="evidence" value="ECO:0007669"/>
    <property type="project" value="InterPro"/>
</dbReference>
<evidence type="ECO:0000256" key="10">
    <source>
        <dbReference type="PROSITE-ProRule" id="PRU01193"/>
    </source>
</evidence>
<dbReference type="EMBL" id="PDSK01000091">
    <property type="protein sequence ID" value="PIE34217.1"/>
    <property type="molecule type" value="Genomic_DNA"/>
</dbReference>
<accession>A0A2G6KEX7</accession>
<keyword evidence="7 9" id="KW-0129">CBS domain</keyword>
<evidence type="ECO:0000256" key="6">
    <source>
        <dbReference type="ARBA" id="ARBA00022989"/>
    </source>
</evidence>
<keyword evidence="6 10" id="KW-1133">Transmembrane helix</keyword>
<dbReference type="InterPro" id="IPR016169">
    <property type="entry name" value="FAD-bd_PCMH_sub2"/>
</dbReference>
<dbReference type="Gene3D" id="3.30.465.10">
    <property type="match status" value="1"/>
</dbReference>
<dbReference type="PROSITE" id="PS51846">
    <property type="entry name" value="CNNM"/>
    <property type="match status" value="1"/>
</dbReference>
<feature type="domain" description="CBS" evidence="12">
    <location>
        <begin position="227"/>
        <end position="287"/>
    </location>
</feature>
<keyword evidence="8 10" id="KW-0472">Membrane</keyword>
<keyword evidence="5" id="KW-0677">Repeat</keyword>
<evidence type="ECO:0000256" key="8">
    <source>
        <dbReference type="ARBA" id="ARBA00023136"/>
    </source>
</evidence>
<dbReference type="CDD" id="cd04590">
    <property type="entry name" value="CBS_pair_CorC_HlyC_assoc"/>
    <property type="match status" value="1"/>
</dbReference>
<evidence type="ECO:0000256" key="9">
    <source>
        <dbReference type="PROSITE-ProRule" id="PRU00703"/>
    </source>
</evidence>
<dbReference type="InterPro" id="IPR002550">
    <property type="entry name" value="CNNM"/>
</dbReference>
<gene>
    <name evidence="14" type="ORF">CSA56_08785</name>
</gene>
<dbReference type="Gene3D" id="3.10.580.10">
    <property type="entry name" value="CBS-domain"/>
    <property type="match status" value="1"/>
</dbReference>
<dbReference type="InterPro" id="IPR005170">
    <property type="entry name" value="Transptr-assoc_dom"/>
</dbReference>
<protein>
    <submittedName>
        <fullName evidence="14">Hemolysin</fullName>
    </submittedName>
</protein>
<keyword evidence="3" id="KW-1003">Cell membrane</keyword>
<feature type="transmembrane region" description="Helical" evidence="11">
    <location>
        <begin position="142"/>
        <end position="164"/>
    </location>
</feature>
<dbReference type="InterPro" id="IPR036318">
    <property type="entry name" value="FAD-bd_PCMH-like_sf"/>
</dbReference>
<feature type="domain" description="CNNM transmembrane" evidence="13">
    <location>
        <begin position="19"/>
        <end position="208"/>
    </location>
</feature>
<dbReference type="SUPFAM" id="SSF56176">
    <property type="entry name" value="FAD-binding/transporter-associated domain-like"/>
    <property type="match status" value="1"/>
</dbReference>
<evidence type="ECO:0000256" key="2">
    <source>
        <dbReference type="ARBA" id="ARBA00006337"/>
    </source>
</evidence>
<comment type="similarity">
    <text evidence="2">Belongs to the UPF0053 family.</text>
</comment>
<dbReference type="InterPro" id="IPR000644">
    <property type="entry name" value="CBS_dom"/>
</dbReference>
<dbReference type="GO" id="GO:0005886">
    <property type="term" value="C:plasma membrane"/>
    <property type="evidence" value="ECO:0007669"/>
    <property type="project" value="UniProtKB-SubCell"/>
</dbReference>
<evidence type="ECO:0000256" key="4">
    <source>
        <dbReference type="ARBA" id="ARBA00022692"/>
    </source>
</evidence>